<dbReference type="SUPFAM" id="SSF51161">
    <property type="entry name" value="Trimeric LpxA-like enzymes"/>
    <property type="match status" value="1"/>
</dbReference>
<dbReference type="AlphaFoldDB" id="A0A1W1C8W5"/>
<dbReference type="GO" id="GO:0004475">
    <property type="term" value="F:mannose-1-phosphate guanylyltransferase (GTP) activity"/>
    <property type="evidence" value="ECO:0007669"/>
    <property type="project" value="UniProtKB-EC"/>
</dbReference>
<keyword evidence="1 3" id="KW-0808">Transferase</keyword>
<dbReference type="InterPro" id="IPR005835">
    <property type="entry name" value="NTP_transferase_dom"/>
</dbReference>
<dbReference type="CDD" id="cd04181">
    <property type="entry name" value="NTP_transferase"/>
    <property type="match status" value="1"/>
</dbReference>
<dbReference type="InterPro" id="IPR011004">
    <property type="entry name" value="Trimer_LpxA-like_sf"/>
</dbReference>
<sequence length="372" mass="41586">MKAVILSGGKGTRVQPLTFSMPKPMVPILERPLIGHLLEVLKKNNFLEVMITVSYKADIIENHYQSGRECGMQISYSMEGVLRDDKIVPEGLGSAGGLKKVQNNSQFFDEPFLVICGDALIDLDLEEVMKFHKNHEGKATIVCQEIAEADVSKYGVVVRDENKRITSFQEKPSLTEAKSNLINTGIYIFDPCILEYIPQGQAFDIGGELLPLMLEKNIEIYATSPKFQWLDVGTVSDFFEVNMMALENTISNVLPTGEKIQDDIWMGSNCQIDFDSIEISGPVYIGNSVKIEEGVKITGPCVIASHVVITKNVSLNKVIVLEHTCIKEEAVFDTRIITPEYLCDPYAGYLEVKKENLGSMIENSRRYEIEMV</sequence>
<keyword evidence="3" id="KW-0548">Nucleotidyltransferase</keyword>
<dbReference type="FunFam" id="3.90.550.10:FF:000013">
    <property type="entry name" value="mannose-1-phosphate guanyltransferase beta"/>
    <property type="match status" value="1"/>
</dbReference>
<reference evidence="3" key="1">
    <citation type="submission" date="2016-10" db="EMBL/GenBank/DDBJ databases">
        <authorList>
            <person name="de Groot N.N."/>
        </authorList>
    </citation>
    <scope>NUCLEOTIDE SEQUENCE</scope>
</reference>
<proteinExistence type="predicted"/>
<protein>
    <submittedName>
        <fullName evidence="3">Mannose-1-phosphate guanylyltransferase</fullName>
        <ecNumber evidence="3">2.7.7.13</ecNumber>
    </submittedName>
</protein>
<accession>A0A1W1C8W5</accession>
<dbReference type="Pfam" id="PF00483">
    <property type="entry name" value="NTP_transferase"/>
    <property type="match status" value="1"/>
</dbReference>
<dbReference type="InterPro" id="IPR029044">
    <property type="entry name" value="Nucleotide-diphossugar_trans"/>
</dbReference>
<dbReference type="Gene3D" id="3.90.550.10">
    <property type="entry name" value="Spore Coat Polysaccharide Biosynthesis Protein SpsA, Chain A"/>
    <property type="match status" value="1"/>
</dbReference>
<evidence type="ECO:0000259" key="2">
    <source>
        <dbReference type="Pfam" id="PF00483"/>
    </source>
</evidence>
<name>A0A1W1C8W5_9ZZZZ</name>
<organism evidence="3">
    <name type="scientific">hydrothermal vent metagenome</name>
    <dbReference type="NCBI Taxonomy" id="652676"/>
    <lineage>
        <taxon>unclassified sequences</taxon>
        <taxon>metagenomes</taxon>
        <taxon>ecological metagenomes</taxon>
    </lineage>
</organism>
<dbReference type="EC" id="2.7.7.13" evidence="3"/>
<dbReference type="Gene3D" id="2.160.10.10">
    <property type="entry name" value="Hexapeptide repeat proteins"/>
    <property type="match status" value="1"/>
</dbReference>
<dbReference type="InterPro" id="IPR050486">
    <property type="entry name" value="Mannose-1P_guanyltransferase"/>
</dbReference>
<dbReference type="SUPFAM" id="SSF53448">
    <property type="entry name" value="Nucleotide-diphospho-sugar transferases"/>
    <property type="match status" value="1"/>
</dbReference>
<evidence type="ECO:0000256" key="1">
    <source>
        <dbReference type="ARBA" id="ARBA00022679"/>
    </source>
</evidence>
<gene>
    <name evidence="3" type="ORF">MNB_SV-13-1011</name>
</gene>
<evidence type="ECO:0000313" key="3">
    <source>
        <dbReference type="EMBL" id="SFV62199.1"/>
    </source>
</evidence>
<dbReference type="EMBL" id="FPHM01000073">
    <property type="protein sequence ID" value="SFV62199.1"/>
    <property type="molecule type" value="Genomic_DNA"/>
</dbReference>
<dbReference type="PANTHER" id="PTHR22572">
    <property type="entry name" value="SUGAR-1-PHOSPHATE GUANYL TRANSFERASE"/>
    <property type="match status" value="1"/>
</dbReference>
<feature type="domain" description="Nucleotidyl transferase" evidence="2">
    <location>
        <begin position="2"/>
        <end position="246"/>
    </location>
</feature>